<dbReference type="AlphaFoldDB" id="A0AAW0G073"/>
<dbReference type="EMBL" id="JASBNA010000033">
    <property type="protein sequence ID" value="KAK7682962.1"/>
    <property type="molecule type" value="Genomic_DNA"/>
</dbReference>
<dbReference type="Proteomes" id="UP001385951">
    <property type="component" value="Unassembled WGS sequence"/>
</dbReference>
<feature type="compositionally biased region" description="Basic residues" evidence="1">
    <location>
        <begin position="94"/>
        <end position="112"/>
    </location>
</feature>
<keyword evidence="2" id="KW-0812">Transmembrane</keyword>
<keyword evidence="2" id="KW-1133">Transmembrane helix</keyword>
<feature type="transmembrane region" description="Helical" evidence="2">
    <location>
        <begin position="130"/>
        <end position="151"/>
    </location>
</feature>
<evidence type="ECO:0000256" key="2">
    <source>
        <dbReference type="SAM" id="Phobius"/>
    </source>
</evidence>
<evidence type="ECO:0000313" key="4">
    <source>
        <dbReference type="Proteomes" id="UP001385951"/>
    </source>
</evidence>
<accession>A0AAW0G073</accession>
<keyword evidence="2" id="KW-0472">Membrane</keyword>
<comment type="caution">
    <text evidence="3">The sequence shown here is derived from an EMBL/GenBank/DDBJ whole genome shotgun (WGS) entry which is preliminary data.</text>
</comment>
<protein>
    <submittedName>
        <fullName evidence="3">Uncharacterized protein</fullName>
    </submittedName>
</protein>
<organism evidence="3 4">
    <name type="scientific">Cerrena zonata</name>
    <dbReference type="NCBI Taxonomy" id="2478898"/>
    <lineage>
        <taxon>Eukaryota</taxon>
        <taxon>Fungi</taxon>
        <taxon>Dikarya</taxon>
        <taxon>Basidiomycota</taxon>
        <taxon>Agaricomycotina</taxon>
        <taxon>Agaricomycetes</taxon>
        <taxon>Polyporales</taxon>
        <taxon>Cerrenaceae</taxon>
        <taxon>Cerrena</taxon>
    </lineage>
</organism>
<sequence>MTERNYDPKKHIEYLMSKRPEILLPGLEKTGSIDEKLKENRQKQSFDYSNYIRNKRQQFELKKEEEQRIKSLEESKETKTKSELKRQKMNEKTAKKREARQKRKRNQQAKKLVKNDNASLEANASIYKQLYILVIHSTCPFIILICIPAFLESLHFWYTFSPIASISMTKLKL</sequence>
<name>A0AAW0G073_9APHY</name>
<gene>
    <name evidence="3" type="ORF">QCA50_013995</name>
</gene>
<evidence type="ECO:0000256" key="1">
    <source>
        <dbReference type="SAM" id="MobiDB-lite"/>
    </source>
</evidence>
<feature type="region of interest" description="Disordered" evidence="1">
    <location>
        <begin position="63"/>
        <end position="113"/>
    </location>
</feature>
<reference evidence="3 4" key="1">
    <citation type="submission" date="2022-09" db="EMBL/GenBank/DDBJ databases">
        <authorList>
            <person name="Palmer J.M."/>
        </authorList>
    </citation>
    <scope>NUCLEOTIDE SEQUENCE [LARGE SCALE GENOMIC DNA]</scope>
    <source>
        <strain evidence="3 4">DSM 7382</strain>
    </source>
</reference>
<evidence type="ECO:0000313" key="3">
    <source>
        <dbReference type="EMBL" id="KAK7682962.1"/>
    </source>
</evidence>
<keyword evidence="4" id="KW-1185">Reference proteome</keyword>
<proteinExistence type="predicted"/>
<feature type="compositionally biased region" description="Basic and acidic residues" evidence="1">
    <location>
        <begin position="63"/>
        <end position="93"/>
    </location>
</feature>